<dbReference type="Proteomes" id="UP000050867">
    <property type="component" value="Unassembled WGS sequence"/>
</dbReference>
<accession>A0A0T6LTN6</accession>
<dbReference type="EMBL" id="LLZU01000012">
    <property type="protein sequence ID" value="KRV49451.1"/>
    <property type="molecule type" value="Genomic_DNA"/>
</dbReference>
<sequence>MAVPPVWITRGPGPHWRVPFSAEEFLTAPGPLRAALRVAVERPRGPGADAPRPGLTAAQRAWRDAVLSTRLREVNHRSRRREARPW</sequence>
<dbReference type="AlphaFoldDB" id="A0A0T6LTN6"/>
<gene>
    <name evidence="1" type="ORF">AQ490_20975</name>
</gene>
<keyword evidence="2" id="KW-1185">Reference proteome</keyword>
<protein>
    <submittedName>
        <fullName evidence="1">Uncharacterized protein</fullName>
    </submittedName>
</protein>
<organism evidence="1 2">
    <name type="scientific">Wenjunlia vitaminophila</name>
    <name type="common">Streptomyces vitaminophilus</name>
    <dbReference type="NCBI Taxonomy" id="76728"/>
    <lineage>
        <taxon>Bacteria</taxon>
        <taxon>Bacillati</taxon>
        <taxon>Actinomycetota</taxon>
        <taxon>Actinomycetes</taxon>
        <taxon>Kitasatosporales</taxon>
        <taxon>Streptomycetaceae</taxon>
        <taxon>Wenjunlia</taxon>
    </lineage>
</organism>
<comment type="caution">
    <text evidence="1">The sequence shown here is derived from an EMBL/GenBank/DDBJ whole genome shotgun (WGS) entry which is preliminary data.</text>
</comment>
<dbReference type="RefSeq" id="WP_018383702.1">
    <property type="nucleotide sequence ID" value="NZ_LLZU01000012.1"/>
</dbReference>
<name>A0A0T6LTN6_WENVI</name>
<reference evidence="1 2" key="1">
    <citation type="submission" date="2015-10" db="EMBL/GenBank/DDBJ databases">
        <title>Draft genome sequence of pyrrolomycin-producing Streptomyces vitaminophilus.</title>
        <authorList>
            <person name="Graham D.E."/>
            <person name="Mahan K.M."/>
            <person name="Klingeman D.M."/>
            <person name="Hettich R.L."/>
            <person name="Parry R.J."/>
        </authorList>
    </citation>
    <scope>NUCLEOTIDE SEQUENCE [LARGE SCALE GENOMIC DNA]</scope>
    <source>
        <strain evidence="1 2">ATCC 31673</strain>
    </source>
</reference>
<evidence type="ECO:0000313" key="1">
    <source>
        <dbReference type="EMBL" id="KRV49451.1"/>
    </source>
</evidence>
<evidence type="ECO:0000313" key="2">
    <source>
        <dbReference type="Proteomes" id="UP000050867"/>
    </source>
</evidence>
<proteinExistence type="predicted"/>